<dbReference type="STRING" id="889306.KP78_39030"/>
<dbReference type="Pfam" id="PF00245">
    <property type="entry name" value="Alk_phosphatase"/>
    <property type="match status" value="1"/>
</dbReference>
<feature type="binding site" evidence="8">
    <location>
        <position position="298"/>
    </location>
    <ligand>
        <name>Zn(2+)</name>
        <dbReference type="ChEBI" id="CHEBI:29105"/>
        <label>2</label>
    </ligand>
</feature>
<dbReference type="PROSITE" id="PS00123">
    <property type="entry name" value="ALKALINE_PHOSPHATASE"/>
    <property type="match status" value="1"/>
</dbReference>
<evidence type="ECO:0000313" key="11">
    <source>
        <dbReference type="Proteomes" id="UP000031938"/>
    </source>
</evidence>
<proteinExistence type="inferred from homology"/>
<keyword evidence="5 8" id="KW-0862">Zinc</keyword>
<gene>
    <name evidence="10" type="ORF">KP78_39030</name>
</gene>
<reference evidence="10 11" key="1">
    <citation type="submission" date="2015-01" db="EMBL/GenBank/DDBJ databases">
        <title>Genome sequencing of Jeotgalibacillus soli.</title>
        <authorList>
            <person name="Goh K.M."/>
            <person name="Chan K.-G."/>
            <person name="Yaakop A.S."/>
            <person name="Ee R."/>
            <person name="Gan H.M."/>
            <person name="Chan C.S."/>
        </authorList>
    </citation>
    <scope>NUCLEOTIDE SEQUENCE [LARGE SCALE GENOMIC DNA]</scope>
    <source>
        <strain evidence="10 11">P9</strain>
    </source>
</reference>
<feature type="binding site" evidence="8">
    <location>
        <position position="44"/>
    </location>
    <ligand>
        <name>Zn(2+)</name>
        <dbReference type="ChEBI" id="CHEBI:29105"/>
        <label>2</label>
    </ligand>
</feature>
<dbReference type="Proteomes" id="UP000031938">
    <property type="component" value="Unassembled WGS sequence"/>
</dbReference>
<evidence type="ECO:0000256" key="3">
    <source>
        <dbReference type="ARBA" id="ARBA00022723"/>
    </source>
</evidence>
<comment type="caution">
    <text evidence="10">The sequence shown here is derived from an EMBL/GenBank/DDBJ whole genome shotgun (WGS) entry which is preliminary data.</text>
</comment>
<organism evidence="10 11">
    <name type="scientific">Jeotgalibacillus soli</name>
    <dbReference type="NCBI Taxonomy" id="889306"/>
    <lineage>
        <taxon>Bacteria</taxon>
        <taxon>Bacillati</taxon>
        <taxon>Bacillota</taxon>
        <taxon>Bacilli</taxon>
        <taxon>Bacillales</taxon>
        <taxon>Caryophanaceae</taxon>
        <taxon>Jeotgalibacillus</taxon>
    </lineage>
</organism>
<feature type="binding site" evidence="8">
    <location>
        <position position="44"/>
    </location>
    <ligand>
        <name>Mg(2+)</name>
        <dbReference type="ChEBI" id="CHEBI:18420"/>
    </ligand>
</feature>
<dbReference type="PATRIC" id="fig|889306.3.peg.3920"/>
<sequence length="427" mass="46121">MRKLFVFMIAAGLVVGGSIGATQLETKKETEDAAVKNVILMIPDGFSSSQAAAYRWFKGENSIMDMHLVGMMKTYSANTAVTDSAAAGTAMATGEKTNNGMISMSPNGKEFKTILEESKENGKAAGLVVTSAITHATPAAFGSHVASRSDQEKIAPQLIEQDIDVLFGGGARYFSESMMKGAAGKGYTIIKSRDALKKSGEMDKVIGLFTEEALATALERSRKNQPSLAEMTSSAIEILTQNKDGFFLMVEGSQIDWAGHANDAAWSMHEIKDFEGAVKAALNFAEQDKQTLVVIAGDHETGGMTVGSNDQYDVNMDVIRNVIATGDKMAEELSNDRSNAREVVEKNTTLKITDKQEQLIKEATEENLPMTINRIISDKALIGWTTSVHTGVDVPVYAYGPKYEKFAGLINNTDIAHKLAEAMDFNL</sequence>
<keyword evidence="11" id="KW-1185">Reference proteome</keyword>
<dbReference type="RefSeq" id="WP_041091166.1">
    <property type="nucleotide sequence ID" value="NZ_JXRP01000022.1"/>
</dbReference>
<evidence type="ECO:0000256" key="7">
    <source>
        <dbReference type="PIRSR" id="PIRSR601952-1"/>
    </source>
</evidence>
<dbReference type="Gene3D" id="3.40.720.10">
    <property type="entry name" value="Alkaline Phosphatase, subunit A"/>
    <property type="match status" value="1"/>
</dbReference>
<feature type="binding site" evidence="8">
    <location>
        <position position="299"/>
    </location>
    <ligand>
        <name>Zn(2+)</name>
        <dbReference type="ChEBI" id="CHEBI:29105"/>
        <label>2</label>
    </ligand>
</feature>
<dbReference type="Gene3D" id="1.10.60.40">
    <property type="match status" value="1"/>
</dbReference>
<dbReference type="SUPFAM" id="SSF53649">
    <property type="entry name" value="Alkaline phosphatase-like"/>
    <property type="match status" value="1"/>
</dbReference>
<feature type="binding site" evidence="8">
    <location>
        <position position="260"/>
    </location>
    <ligand>
        <name>Zn(2+)</name>
        <dbReference type="ChEBI" id="CHEBI:29105"/>
        <label>2</label>
    </ligand>
</feature>
<dbReference type="CDD" id="cd16012">
    <property type="entry name" value="ALP"/>
    <property type="match status" value="1"/>
</dbReference>
<feature type="binding site" evidence="8">
    <location>
        <position position="256"/>
    </location>
    <ligand>
        <name>Zn(2+)</name>
        <dbReference type="ChEBI" id="CHEBI:29105"/>
        <label>2</label>
    </ligand>
</feature>
<comment type="cofactor">
    <cofactor evidence="8">
        <name>Mg(2+)</name>
        <dbReference type="ChEBI" id="CHEBI:18420"/>
    </cofactor>
    <text evidence="8">Binds 1 Mg(2+) ion.</text>
</comment>
<dbReference type="PRINTS" id="PR00113">
    <property type="entry name" value="ALKPHPHTASE"/>
</dbReference>
<feature type="binding site" evidence="8">
    <location>
        <position position="135"/>
    </location>
    <ligand>
        <name>Mg(2+)</name>
        <dbReference type="ChEBI" id="CHEBI:18420"/>
    </ligand>
</feature>
<feature type="binding site" evidence="8">
    <location>
        <position position="251"/>
    </location>
    <ligand>
        <name>Mg(2+)</name>
        <dbReference type="ChEBI" id="CHEBI:18420"/>
    </ligand>
</feature>
<dbReference type="PANTHER" id="PTHR11596:SF5">
    <property type="entry name" value="ALKALINE PHOSPHATASE"/>
    <property type="match status" value="1"/>
</dbReference>
<accession>A0A0C2QX67</accession>
<dbReference type="OrthoDB" id="9794455at2"/>
<evidence type="ECO:0000256" key="6">
    <source>
        <dbReference type="ARBA" id="ARBA00022842"/>
    </source>
</evidence>
<evidence type="ECO:0000256" key="1">
    <source>
        <dbReference type="ARBA" id="ARBA00005984"/>
    </source>
</evidence>
<comment type="cofactor">
    <cofactor evidence="8">
        <name>Zn(2+)</name>
        <dbReference type="ChEBI" id="CHEBI:29105"/>
    </cofactor>
    <text evidence="8">Binds 2 Zn(2+) ions.</text>
</comment>
<dbReference type="InterPro" id="IPR017850">
    <property type="entry name" value="Alkaline_phosphatase_core_sf"/>
</dbReference>
<protein>
    <submittedName>
        <fullName evidence="10">Alkaline phosphatase</fullName>
        <ecNumber evidence="10">3.1.3.1</ecNumber>
    </submittedName>
</protein>
<dbReference type="GO" id="GO:0004035">
    <property type="term" value="F:alkaline phosphatase activity"/>
    <property type="evidence" value="ECO:0007669"/>
    <property type="project" value="UniProtKB-EC"/>
</dbReference>
<evidence type="ECO:0000256" key="4">
    <source>
        <dbReference type="ARBA" id="ARBA00022801"/>
    </source>
</evidence>
<dbReference type="SMART" id="SM00098">
    <property type="entry name" value="alkPPc"/>
    <property type="match status" value="1"/>
</dbReference>
<keyword evidence="6 8" id="KW-0460">Magnesium</keyword>
<keyword evidence="2" id="KW-0597">Phosphoprotein</keyword>
<name>A0A0C2QX67_9BACL</name>
<comment type="similarity">
    <text evidence="1 9">Belongs to the alkaline phosphatase family.</text>
</comment>
<dbReference type="EC" id="3.1.3.1" evidence="10"/>
<evidence type="ECO:0000256" key="9">
    <source>
        <dbReference type="RuleBase" id="RU003946"/>
    </source>
</evidence>
<dbReference type="PANTHER" id="PTHR11596">
    <property type="entry name" value="ALKALINE PHOSPHATASE"/>
    <property type="match status" value="1"/>
</dbReference>
<keyword evidence="4 10" id="KW-0378">Hydrolase</keyword>
<dbReference type="GO" id="GO:0046872">
    <property type="term" value="F:metal ion binding"/>
    <property type="evidence" value="ECO:0007669"/>
    <property type="project" value="UniProtKB-KW"/>
</dbReference>
<evidence type="ECO:0000256" key="2">
    <source>
        <dbReference type="ARBA" id="ARBA00022553"/>
    </source>
</evidence>
<dbReference type="InterPro" id="IPR018299">
    <property type="entry name" value="Alkaline_phosphatase_AS"/>
</dbReference>
<evidence type="ECO:0000256" key="5">
    <source>
        <dbReference type="ARBA" id="ARBA00022833"/>
    </source>
</evidence>
<dbReference type="EMBL" id="JXRP01000022">
    <property type="protein sequence ID" value="KIL42680.1"/>
    <property type="molecule type" value="Genomic_DNA"/>
</dbReference>
<dbReference type="InterPro" id="IPR001952">
    <property type="entry name" value="Alkaline_phosphatase"/>
</dbReference>
<feature type="binding site" evidence="8">
    <location>
        <position position="137"/>
    </location>
    <ligand>
        <name>Mg(2+)</name>
        <dbReference type="ChEBI" id="CHEBI:18420"/>
    </ligand>
</feature>
<evidence type="ECO:0000256" key="8">
    <source>
        <dbReference type="PIRSR" id="PIRSR601952-2"/>
    </source>
</evidence>
<dbReference type="AlphaFoldDB" id="A0A0C2QX67"/>
<feature type="active site" description="Phosphoserine intermediate" evidence="7">
    <location>
        <position position="84"/>
    </location>
</feature>
<evidence type="ECO:0000313" key="10">
    <source>
        <dbReference type="EMBL" id="KIL42680.1"/>
    </source>
</evidence>
<feature type="binding site" evidence="8">
    <location>
        <position position="389"/>
    </location>
    <ligand>
        <name>Zn(2+)</name>
        <dbReference type="ChEBI" id="CHEBI:29105"/>
        <label>2</label>
    </ligand>
</feature>
<keyword evidence="3 8" id="KW-0479">Metal-binding</keyword>